<evidence type="ECO:0000313" key="1">
    <source>
        <dbReference type="EMBL" id="CAD5106712.1"/>
    </source>
</evidence>
<dbReference type="Pfam" id="PF09611">
    <property type="entry name" value="Cas_Csy1"/>
    <property type="match status" value="1"/>
</dbReference>
<organism evidence="1 2">
    <name type="scientific">Zestomonas carbonaria</name>
    <dbReference type="NCBI Taxonomy" id="2762745"/>
    <lineage>
        <taxon>Bacteria</taxon>
        <taxon>Pseudomonadati</taxon>
        <taxon>Pseudomonadota</taxon>
        <taxon>Gammaproteobacteria</taxon>
        <taxon>Pseudomonadales</taxon>
        <taxon>Pseudomonadaceae</taxon>
        <taxon>Zestomonas</taxon>
    </lineage>
</organism>
<dbReference type="NCBIfam" id="TIGR02564">
    <property type="entry name" value="cas_Csy1"/>
    <property type="match status" value="1"/>
</dbReference>
<gene>
    <name evidence="1" type="primary">csy1</name>
    <name evidence="1" type="ORF">PSEWESI4_00979</name>
</gene>
<evidence type="ECO:0000313" key="2">
    <source>
        <dbReference type="Proteomes" id="UP000583387"/>
    </source>
</evidence>
<comment type="caution">
    <text evidence="1">The sequence shown here is derived from an EMBL/GenBank/DDBJ whole genome shotgun (WGS) entry which is preliminary data.</text>
</comment>
<protein>
    <submittedName>
        <fullName evidence="1">CRISPR-associated protein Csy1</fullName>
    </submittedName>
</protein>
<name>A0A7U7EKK3_9GAMM</name>
<dbReference type="EMBL" id="CAJFCI010000025">
    <property type="protein sequence ID" value="CAD5106712.1"/>
    <property type="molecule type" value="Genomic_DNA"/>
</dbReference>
<proteinExistence type="predicted"/>
<dbReference type="RefSeq" id="WP_187670073.1">
    <property type="nucleotide sequence ID" value="NZ_CAJFCI010000025.1"/>
</dbReference>
<reference evidence="1 2" key="1">
    <citation type="submission" date="2020-08" db="EMBL/GenBank/DDBJ databases">
        <authorList>
            <person name="Criscuolo A."/>
        </authorList>
    </citation>
    <scope>NUCLEOTIDE SEQUENCE [LARGE SCALE GENOMIC DNA]</scope>
    <source>
        <strain evidence="1">CIP111764</strain>
    </source>
</reference>
<keyword evidence="2" id="KW-1185">Reference proteome</keyword>
<dbReference type="AlphaFoldDB" id="A0A7U7EKK3"/>
<dbReference type="InterPro" id="IPR013397">
    <property type="entry name" value="CRISPR-assoc_prot_Csy1"/>
</dbReference>
<accession>A0A7U7EKK3</accession>
<dbReference type="Proteomes" id="UP000583387">
    <property type="component" value="Unassembled WGS sequence"/>
</dbReference>
<sequence>MAIALSEDAASLRDLIHTFIHSRLQTKLDKLKPDEHDKRQQLIDDHRPHNWLADAARRVGQIQLATHTLKPIHPDARGSNLHAPPQPQELPGLVSSHCLGERWDDDVVGNAAALDVFKLLKLEHAGQTLLQRLLEHDPAALAALDDDTEVAAQWRAAFATITTSRGAPASHTLAKQVYFPLPDGGYHLLAPLFPTSLAHRVQARMRDDRYGELARIAREARRKGEPFSQGYCEYPNLAIQKFGGTKPQNISQLNSERYGENWLLAALPPQWQNLELRSPLRSDSVFDFLFRQNRDLRNRVAELKHFLVTTDHNNWAIRRKRARLLGDIADEFHQYAARLLDANRSRELAAGWSAHADCRLDDSERHWLDPLRTLHDDSFKSTHLWRDWPEQASRRFGNWLNRVLDHDKLRLSEVEADHWHGVLRDELKMFKEVLEDARA</sequence>
<dbReference type="CDD" id="cd09735">
    <property type="entry name" value="Csy1_I-F"/>
    <property type="match status" value="1"/>
</dbReference>